<feature type="domain" description="Nitrogenase/oxidoreductase component 1" evidence="2">
    <location>
        <begin position="50"/>
        <end position="480"/>
    </location>
</feature>
<dbReference type="PROSITE" id="PS00090">
    <property type="entry name" value="NITROGENASE_1_2"/>
    <property type="match status" value="1"/>
</dbReference>
<dbReference type="InterPro" id="IPR000510">
    <property type="entry name" value="Nase/OxRdtase_comp1"/>
</dbReference>
<proteinExistence type="predicted"/>
<evidence type="ECO:0000313" key="3">
    <source>
        <dbReference type="EMBL" id="RPF49781.1"/>
    </source>
</evidence>
<comment type="caution">
    <text evidence="3">The sequence shown here is derived from an EMBL/GenBank/DDBJ whole genome shotgun (WGS) entry which is preliminary data.</text>
</comment>
<dbReference type="Gene3D" id="3.40.50.1980">
    <property type="entry name" value="Nitrogenase molybdenum iron protein domain"/>
    <property type="match status" value="3"/>
</dbReference>
<dbReference type="Pfam" id="PF00148">
    <property type="entry name" value="Oxidored_nitro"/>
    <property type="match status" value="1"/>
</dbReference>
<dbReference type="CDD" id="cd01965">
    <property type="entry name" value="Nitrogenase_MoFe_beta_like"/>
    <property type="match status" value="1"/>
</dbReference>
<dbReference type="InterPro" id="IPR000318">
    <property type="entry name" value="Nase_comp1_CS"/>
</dbReference>
<dbReference type="PANTHER" id="PTHR33712">
    <property type="entry name" value="LIGHT-INDEPENDENT PROTOCHLOROPHYLLIDE REDUCTASE SUBUNIT B"/>
    <property type="match status" value="1"/>
</dbReference>
<evidence type="ECO:0000256" key="1">
    <source>
        <dbReference type="ARBA" id="ARBA00023231"/>
    </source>
</evidence>
<organism evidence="3 4">
    <name type="scientific">Thermodesulfitimonas autotrophica</name>
    <dbReference type="NCBI Taxonomy" id="1894989"/>
    <lineage>
        <taxon>Bacteria</taxon>
        <taxon>Bacillati</taxon>
        <taxon>Bacillota</taxon>
        <taxon>Clostridia</taxon>
        <taxon>Thermoanaerobacterales</taxon>
        <taxon>Thermoanaerobacteraceae</taxon>
        <taxon>Thermodesulfitimonas</taxon>
    </lineage>
</organism>
<dbReference type="OrthoDB" id="9800746at2"/>
<dbReference type="EMBL" id="RKRE01000001">
    <property type="protein sequence ID" value="RPF49781.1"/>
    <property type="molecule type" value="Genomic_DNA"/>
</dbReference>
<evidence type="ECO:0000259" key="2">
    <source>
        <dbReference type="Pfam" id="PF00148"/>
    </source>
</evidence>
<gene>
    <name evidence="3" type="ORF">EDD75_0604</name>
</gene>
<dbReference type="PANTHER" id="PTHR33712:SF7">
    <property type="entry name" value="LIGHT-INDEPENDENT PROTOCHLOROPHYLLIDE REDUCTASE SUBUNIT B"/>
    <property type="match status" value="1"/>
</dbReference>
<protein>
    <submittedName>
        <fullName evidence="3">Nitrogenase molybdenum-iron protein beta chain</fullName>
    </submittedName>
</protein>
<keyword evidence="4" id="KW-1185">Reference proteome</keyword>
<evidence type="ECO:0000313" key="4">
    <source>
        <dbReference type="Proteomes" id="UP000282654"/>
    </source>
</evidence>
<keyword evidence="1" id="KW-0535">Nitrogen fixation</keyword>
<dbReference type="Gene3D" id="1.20.89.10">
    <property type="entry name" value="Nitrogenase Molybdenum-iron Protein, subunit B, domain 4"/>
    <property type="match status" value="1"/>
</dbReference>
<accession>A0A3N5C0U5</accession>
<dbReference type="GO" id="GO:0016163">
    <property type="term" value="F:nitrogenase activity"/>
    <property type="evidence" value="ECO:0007669"/>
    <property type="project" value="InterPro"/>
</dbReference>
<dbReference type="AlphaFoldDB" id="A0A3N5C0U5"/>
<sequence>MRLKEIPIEGVPYDQLRIEKVPAAPAYQPRDPELVPAANRALVVNPDRICMPIGAMWAVLGVHRAIPFVQGAQGCTTYARYTFCRIFKEPATIATASFHEDAAVFGGRRNLVEGLRNLVVRYWPEVIGVVTTCSSEIMGDDIGSFLKEARARLRAEIGPEKAEQIALVQINTPSFAGSHVEGYDRAAKAFLQTLATKRDTPHDRVNIIPGLLYPGDIREIKHILREMGIEATILFDISDTLDAPLEPPQRIPYYPPGGTRLAEIKEMGNACATIALQADAGGSGAVYLGRKFGIPAVAGPTPVGVAATDALLQHLSRFTGRAIPATLRAERGRLVDAMADTFHHTMMKRVAIFGDPDIVAGVTRFVCELGMTPVAVAAGTFSKRFGQEVEAAFAAYRDLFLDTPKVFNGSDLFEFEEYLKTLPRLDLIIGNSKGVDIARELEVPLVRVGFPIYDRFGYQKRPIVGYRGAELLLYEIVNALLDYRYPDDRTQQL</sequence>
<name>A0A3N5C0U5_9THEO</name>
<dbReference type="InterPro" id="IPR050152">
    <property type="entry name" value="ChlB/BchB/BchZ"/>
</dbReference>
<dbReference type="RefSeq" id="WP_123927784.1">
    <property type="nucleotide sequence ID" value="NZ_RKRE01000001.1"/>
</dbReference>
<dbReference type="SUPFAM" id="SSF53807">
    <property type="entry name" value="Helical backbone' metal receptor"/>
    <property type="match status" value="1"/>
</dbReference>
<reference evidence="3 4" key="1">
    <citation type="submission" date="2018-11" db="EMBL/GenBank/DDBJ databases">
        <title>Genomic Encyclopedia of Type Strains, Phase IV (KMG-IV): sequencing the most valuable type-strain genomes for metagenomic binning, comparative biology and taxonomic classification.</title>
        <authorList>
            <person name="Goeker M."/>
        </authorList>
    </citation>
    <scope>NUCLEOTIDE SEQUENCE [LARGE SCALE GENOMIC DNA]</scope>
    <source>
        <strain evidence="3 4">DSM 102936</strain>
    </source>
</reference>
<dbReference type="Proteomes" id="UP000282654">
    <property type="component" value="Unassembled WGS sequence"/>
</dbReference>